<organism evidence="7 8">
    <name type="scientific">Propylenella binzhouense</name>
    <dbReference type="NCBI Taxonomy" id="2555902"/>
    <lineage>
        <taxon>Bacteria</taxon>
        <taxon>Pseudomonadati</taxon>
        <taxon>Pseudomonadota</taxon>
        <taxon>Alphaproteobacteria</taxon>
        <taxon>Hyphomicrobiales</taxon>
        <taxon>Propylenellaceae</taxon>
        <taxon>Propylenella</taxon>
    </lineage>
</organism>
<keyword evidence="8" id="KW-1185">Reference proteome</keyword>
<evidence type="ECO:0000259" key="6">
    <source>
        <dbReference type="Pfam" id="PF00171"/>
    </source>
</evidence>
<dbReference type="InterPro" id="IPR016163">
    <property type="entry name" value="Ald_DH_C"/>
</dbReference>
<dbReference type="FunFam" id="3.40.605.10:FF:000007">
    <property type="entry name" value="NAD/NADP-dependent betaine aldehyde dehydrogenase"/>
    <property type="match status" value="1"/>
</dbReference>
<feature type="domain" description="Aldehyde dehydrogenase" evidence="6">
    <location>
        <begin position="13"/>
        <end position="477"/>
    </location>
</feature>
<dbReference type="OrthoDB" id="8175464at2"/>
<evidence type="ECO:0000256" key="2">
    <source>
        <dbReference type="ARBA" id="ARBA00023002"/>
    </source>
</evidence>
<gene>
    <name evidence="7" type="ORF">E4O86_00780</name>
</gene>
<dbReference type="PANTHER" id="PTHR11699">
    <property type="entry name" value="ALDEHYDE DEHYDROGENASE-RELATED"/>
    <property type="match status" value="1"/>
</dbReference>
<evidence type="ECO:0000256" key="1">
    <source>
        <dbReference type="ARBA" id="ARBA00009986"/>
    </source>
</evidence>
<dbReference type="Gene3D" id="3.40.309.10">
    <property type="entry name" value="Aldehyde Dehydrogenase, Chain A, domain 2"/>
    <property type="match status" value="1"/>
</dbReference>
<dbReference type="Proteomes" id="UP000773614">
    <property type="component" value="Unassembled WGS sequence"/>
</dbReference>
<name>A0A964T0V6_9HYPH</name>
<dbReference type="InterPro" id="IPR016160">
    <property type="entry name" value="Ald_DH_CS_CYS"/>
</dbReference>
<sequence length="493" mass="53737">MTQRYDLFINNEWVKPASGEWFDSLDPFSGEGWARIPRANREDVDRAVRAAREAGDGPWAELSPSERGALLHRMGELVEANAQRLAEIESRDNGKLMSEVSGQVRYVAKYFYYYAGLADKIHGLVVPMDKPKVFNFVRYEPMGVVASITPWNSSLLLTAWKLAPALCAGNTAVCKPSEFTSASLFELAALFLEAGFPPGVVNVVTGFADEAGDALVRHPDVARIAFTGGDAGGKAVYRAAADGLKRVSLELGGKSPNIVFDDADLDKAVNGVITGIFSAGGQTCMAGSRLLLQESIHDEFVEKLLAITKSARIGDPSDPETQIGPVATRPQFEKVMSYIEIAKEEGARCAAGGRRLEGEGYGAGQFVEPTVFLDVTNDMRIAQEEVFGPVLAVLKFKDEADAIRIGNDIRFGLAAGVWTQNLHRAMLMSEKLKAGTVWINNYRSTSYTTPFGGYKDSGIGREGGMEAVREYMEAKSVWISTDLEMPSPFVRKY</sequence>
<dbReference type="AlphaFoldDB" id="A0A964T0V6"/>
<dbReference type="Pfam" id="PF00171">
    <property type="entry name" value="Aldedh"/>
    <property type="match status" value="1"/>
</dbReference>
<reference evidence="7" key="1">
    <citation type="submission" date="2019-03" db="EMBL/GenBank/DDBJ databases">
        <title>Afifella sp. nov., isolated from activated sludge.</title>
        <authorList>
            <person name="Li Q."/>
            <person name="Liu Y."/>
        </authorList>
    </citation>
    <scope>NUCLEOTIDE SEQUENCE</scope>
    <source>
        <strain evidence="7">L72</strain>
    </source>
</reference>
<evidence type="ECO:0000313" key="8">
    <source>
        <dbReference type="Proteomes" id="UP000773614"/>
    </source>
</evidence>
<dbReference type="FunFam" id="3.40.309.10:FF:000012">
    <property type="entry name" value="Betaine aldehyde dehydrogenase"/>
    <property type="match status" value="1"/>
</dbReference>
<dbReference type="InterPro" id="IPR016162">
    <property type="entry name" value="Ald_DH_N"/>
</dbReference>
<keyword evidence="2 5" id="KW-0560">Oxidoreductase</keyword>
<dbReference type="EMBL" id="SPKJ01000001">
    <property type="protein sequence ID" value="MYZ46260.1"/>
    <property type="molecule type" value="Genomic_DNA"/>
</dbReference>
<evidence type="ECO:0000313" key="7">
    <source>
        <dbReference type="EMBL" id="MYZ46260.1"/>
    </source>
</evidence>
<dbReference type="GO" id="GO:0016620">
    <property type="term" value="F:oxidoreductase activity, acting on the aldehyde or oxo group of donors, NAD or NADP as acceptor"/>
    <property type="evidence" value="ECO:0007669"/>
    <property type="project" value="InterPro"/>
</dbReference>
<evidence type="ECO:0000256" key="5">
    <source>
        <dbReference type="RuleBase" id="RU003345"/>
    </source>
</evidence>
<dbReference type="PROSITE" id="PS00070">
    <property type="entry name" value="ALDEHYDE_DEHYDR_CYS"/>
    <property type="match status" value="1"/>
</dbReference>
<protein>
    <submittedName>
        <fullName evidence="7">Aldehyde dehydrogenase</fullName>
    </submittedName>
</protein>
<dbReference type="PROSITE" id="PS00687">
    <property type="entry name" value="ALDEHYDE_DEHYDR_GLU"/>
    <property type="match status" value="1"/>
</dbReference>
<dbReference type="InterPro" id="IPR016161">
    <property type="entry name" value="Ald_DH/histidinol_DH"/>
</dbReference>
<dbReference type="InterPro" id="IPR029510">
    <property type="entry name" value="Ald_DH_CS_GLU"/>
</dbReference>
<dbReference type="CDD" id="cd07114">
    <property type="entry name" value="ALDH_DhaS"/>
    <property type="match status" value="1"/>
</dbReference>
<comment type="caution">
    <text evidence="7">The sequence shown here is derived from an EMBL/GenBank/DDBJ whole genome shotgun (WGS) entry which is preliminary data.</text>
</comment>
<accession>A0A964T0V6</accession>
<keyword evidence="3" id="KW-0558">Oxidation</keyword>
<evidence type="ECO:0000256" key="4">
    <source>
        <dbReference type="PROSITE-ProRule" id="PRU10007"/>
    </source>
</evidence>
<dbReference type="Gene3D" id="3.40.605.10">
    <property type="entry name" value="Aldehyde Dehydrogenase, Chain A, domain 1"/>
    <property type="match status" value="1"/>
</dbReference>
<comment type="similarity">
    <text evidence="1 5">Belongs to the aldehyde dehydrogenase family.</text>
</comment>
<evidence type="ECO:0000256" key="3">
    <source>
        <dbReference type="ARBA" id="ARBA00023097"/>
    </source>
</evidence>
<proteinExistence type="inferred from homology"/>
<dbReference type="SUPFAM" id="SSF53720">
    <property type="entry name" value="ALDH-like"/>
    <property type="match status" value="1"/>
</dbReference>
<dbReference type="InterPro" id="IPR015590">
    <property type="entry name" value="Aldehyde_DH_dom"/>
</dbReference>
<dbReference type="RefSeq" id="WP_161138603.1">
    <property type="nucleotide sequence ID" value="NZ_SPKJ01000001.1"/>
</dbReference>
<feature type="active site" evidence="4">
    <location>
        <position position="250"/>
    </location>
</feature>